<evidence type="ECO:0000313" key="2">
    <source>
        <dbReference type="Proteomes" id="UP001165460"/>
    </source>
</evidence>
<proteinExistence type="predicted"/>
<gene>
    <name evidence="1" type="ORF">MMF97_02285</name>
</gene>
<reference evidence="1" key="1">
    <citation type="submission" date="2022-03" db="EMBL/GenBank/DDBJ databases">
        <authorList>
            <person name="Woo C.Y."/>
        </authorList>
    </citation>
    <scope>NUCLEOTIDE SEQUENCE</scope>
    <source>
        <strain evidence="1">CYS-01</strain>
    </source>
</reference>
<accession>A0ABS9ZT18</accession>
<protein>
    <recommendedName>
        <fullName evidence="3">Lipoprotein</fullName>
    </recommendedName>
</protein>
<evidence type="ECO:0000313" key="1">
    <source>
        <dbReference type="EMBL" id="MCJ0741522.1"/>
    </source>
</evidence>
<dbReference type="EMBL" id="JALGBH010000001">
    <property type="protein sequence ID" value="MCJ0741522.1"/>
    <property type="molecule type" value="Genomic_DNA"/>
</dbReference>
<keyword evidence="2" id="KW-1185">Reference proteome</keyword>
<dbReference type="Proteomes" id="UP001165460">
    <property type="component" value="Unassembled WGS sequence"/>
</dbReference>
<comment type="caution">
    <text evidence="1">The sequence shown here is derived from an EMBL/GenBank/DDBJ whole genome shotgun (WGS) entry which is preliminary data.</text>
</comment>
<organism evidence="1 2">
    <name type="scientific">Pedobacter montanisoli</name>
    <dbReference type="NCBI Taxonomy" id="2923277"/>
    <lineage>
        <taxon>Bacteria</taxon>
        <taxon>Pseudomonadati</taxon>
        <taxon>Bacteroidota</taxon>
        <taxon>Sphingobacteriia</taxon>
        <taxon>Sphingobacteriales</taxon>
        <taxon>Sphingobacteriaceae</taxon>
        <taxon>Pedobacter</taxon>
    </lineage>
</organism>
<dbReference type="RefSeq" id="WP_243358533.1">
    <property type="nucleotide sequence ID" value="NZ_JALGBH010000001.1"/>
</dbReference>
<evidence type="ECO:0008006" key="3">
    <source>
        <dbReference type="Google" id="ProtNLM"/>
    </source>
</evidence>
<dbReference type="PROSITE" id="PS51257">
    <property type="entry name" value="PROKAR_LIPOPROTEIN"/>
    <property type="match status" value="1"/>
</dbReference>
<name>A0ABS9ZT18_9SPHI</name>
<sequence length="221" mass="25591">MKRYLVIFGIFILFASCNNNSSKNEEKLDTISLANSAKDKDKQQENTISVSGNIQQDSVFKISTQILSYLKQQNYEAFSLSFHPQKGVLFSPYGFIDIKKSKRLLAKDFLESILKNWTLTWGVYDGSGEIMQLKVIPYLNKFVYNVAFEKAPQKAFNKIIKQGNTKSNLKELFPEAVFVEYHFDGFDKALNGMDWQSLRLVFEKFQDQYYLVAIVHDQWTA</sequence>